<proteinExistence type="inferred from homology"/>
<dbReference type="InterPro" id="IPR031425">
    <property type="entry name" value="NPR1/NH1-interacting"/>
</dbReference>
<dbReference type="PANTHER" id="PTHR33669">
    <property type="entry name" value="PROTEIN NEGATIVE REGULATOR OF RESISTANCE"/>
    <property type="match status" value="1"/>
</dbReference>
<sequence>MEKFYALINSIREARDRFIINNKKKKRKLEEGNGGVAAWKPSFQREDFMEEADQLKKPSMRLATPCQSQAKEEESGKVLKEEVKECLDLTLSLFNQKFSECRG</sequence>
<evidence type="ECO:0000256" key="2">
    <source>
        <dbReference type="ARBA" id="ARBA00009937"/>
    </source>
</evidence>
<accession>A0ABR2CQ73</accession>
<evidence type="ECO:0000256" key="1">
    <source>
        <dbReference type="ARBA" id="ARBA00004123"/>
    </source>
</evidence>
<dbReference type="Pfam" id="PF15699">
    <property type="entry name" value="NPR1_interact"/>
    <property type="match status" value="1"/>
</dbReference>
<keyword evidence="3" id="KW-0539">Nucleus</keyword>
<reference evidence="4 5" key="1">
    <citation type="journal article" date="2024" name="G3 (Bethesda)">
        <title>Genome assembly of Hibiscus sabdariffa L. provides insights into metabolisms of medicinal natural products.</title>
        <authorList>
            <person name="Kim T."/>
        </authorList>
    </citation>
    <scope>NUCLEOTIDE SEQUENCE [LARGE SCALE GENOMIC DNA]</scope>
    <source>
        <strain evidence="4">TK-2024</strain>
        <tissue evidence="4">Old leaves</tissue>
    </source>
</reference>
<gene>
    <name evidence="4" type="ORF">V6N12_066466</name>
</gene>
<dbReference type="EMBL" id="JBBPBM010000046">
    <property type="protein sequence ID" value="KAK8521892.1"/>
    <property type="molecule type" value="Genomic_DNA"/>
</dbReference>
<evidence type="ECO:0000313" key="5">
    <source>
        <dbReference type="Proteomes" id="UP001472677"/>
    </source>
</evidence>
<protein>
    <submittedName>
        <fullName evidence="4">Uncharacterized protein</fullName>
    </submittedName>
</protein>
<comment type="subcellular location">
    <subcellularLocation>
        <location evidence="1">Nucleus</location>
    </subcellularLocation>
</comment>
<comment type="caution">
    <text evidence="4">The sequence shown here is derived from an EMBL/GenBank/DDBJ whole genome shotgun (WGS) entry which is preliminary data.</text>
</comment>
<dbReference type="PANTHER" id="PTHR33669:SF14">
    <property type="entry name" value="NRR REPRESSOR HOMOLOG 3"/>
    <property type="match status" value="1"/>
</dbReference>
<name>A0ABR2CQ73_9ROSI</name>
<organism evidence="4 5">
    <name type="scientific">Hibiscus sabdariffa</name>
    <name type="common">roselle</name>
    <dbReference type="NCBI Taxonomy" id="183260"/>
    <lineage>
        <taxon>Eukaryota</taxon>
        <taxon>Viridiplantae</taxon>
        <taxon>Streptophyta</taxon>
        <taxon>Embryophyta</taxon>
        <taxon>Tracheophyta</taxon>
        <taxon>Spermatophyta</taxon>
        <taxon>Magnoliopsida</taxon>
        <taxon>eudicotyledons</taxon>
        <taxon>Gunneridae</taxon>
        <taxon>Pentapetalae</taxon>
        <taxon>rosids</taxon>
        <taxon>malvids</taxon>
        <taxon>Malvales</taxon>
        <taxon>Malvaceae</taxon>
        <taxon>Malvoideae</taxon>
        <taxon>Hibiscus</taxon>
    </lineage>
</organism>
<evidence type="ECO:0000313" key="4">
    <source>
        <dbReference type="EMBL" id="KAK8521892.1"/>
    </source>
</evidence>
<keyword evidence="5" id="KW-1185">Reference proteome</keyword>
<evidence type="ECO:0000256" key="3">
    <source>
        <dbReference type="ARBA" id="ARBA00023242"/>
    </source>
</evidence>
<dbReference type="Proteomes" id="UP001472677">
    <property type="component" value="Unassembled WGS sequence"/>
</dbReference>
<comment type="similarity">
    <text evidence="2">Belongs to the NPR1-interactor family.</text>
</comment>